<evidence type="ECO:0000313" key="13">
    <source>
        <dbReference type="EMBL" id="OGC19883.1"/>
    </source>
</evidence>
<dbReference type="NCBIfam" id="TIGR01134">
    <property type="entry name" value="purF"/>
    <property type="match status" value="1"/>
</dbReference>
<dbReference type="PANTHER" id="PTHR11907">
    <property type="entry name" value="AMIDOPHOSPHORIBOSYLTRANSFERASE"/>
    <property type="match status" value="1"/>
</dbReference>
<dbReference type="PROSITE" id="PS51278">
    <property type="entry name" value="GATASE_TYPE_2"/>
    <property type="match status" value="1"/>
</dbReference>
<comment type="similarity">
    <text evidence="2 7 8">In the C-terminal section; belongs to the purine/pyrimidine phosphoribosyltransferase family.</text>
</comment>
<evidence type="ECO:0000256" key="4">
    <source>
        <dbReference type="ARBA" id="ARBA00022679"/>
    </source>
</evidence>
<accession>A0A1F4SJM8</accession>
<dbReference type="InterPro" id="IPR029057">
    <property type="entry name" value="PRTase-like"/>
</dbReference>
<feature type="domain" description="Glutamine amidotransferase type-2" evidence="12">
    <location>
        <begin position="17"/>
        <end position="238"/>
    </location>
</feature>
<feature type="binding site" evidence="7 10">
    <location>
        <position position="364"/>
    </location>
    <ligand>
        <name>Mg(2+)</name>
        <dbReference type="ChEBI" id="CHEBI:18420"/>
    </ligand>
</feature>
<dbReference type="PIRSF" id="PIRSF000485">
    <property type="entry name" value="Amd_phspho_trans"/>
    <property type="match status" value="1"/>
</dbReference>
<protein>
    <recommendedName>
        <fullName evidence="7">Amidophosphoribosyltransferase</fullName>
        <shortName evidence="7">ATase</shortName>
        <ecNumber evidence="7">2.4.2.14</ecNumber>
    </recommendedName>
    <alternativeName>
        <fullName evidence="7">Glutamine phosphoribosylpyrophosphate amidotransferase</fullName>
        <shortName evidence="7">GPATase</shortName>
    </alternativeName>
</protein>
<dbReference type="CDD" id="cd06223">
    <property type="entry name" value="PRTases_typeI"/>
    <property type="match status" value="1"/>
</dbReference>
<dbReference type="CDD" id="cd00715">
    <property type="entry name" value="GPATase_N"/>
    <property type="match status" value="1"/>
</dbReference>
<evidence type="ECO:0000259" key="12">
    <source>
        <dbReference type="PROSITE" id="PS51278"/>
    </source>
</evidence>
<dbReference type="GO" id="GO:0000287">
    <property type="term" value="F:magnesium ion binding"/>
    <property type="evidence" value="ECO:0007669"/>
    <property type="project" value="UniProtKB-UniRule"/>
</dbReference>
<dbReference type="Gene3D" id="3.40.50.2020">
    <property type="match status" value="1"/>
</dbReference>
<keyword evidence="7" id="KW-0004">4Fe-4S</keyword>
<dbReference type="InterPro" id="IPR029055">
    <property type="entry name" value="Ntn_hydrolases_N"/>
</dbReference>
<comment type="pathway">
    <text evidence="1 7 8">Purine metabolism; IMP biosynthesis via de novo pathway; N(1)-(5-phospho-D-ribosyl)glycinamide from 5-phospho-alpha-D-ribose 1-diphosphate: step 1/2.</text>
</comment>
<comment type="caution">
    <text evidence="13">The sequence shown here is derived from an EMBL/GenBank/DDBJ whole genome shotgun (WGS) entry which is preliminary data.</text>
</comment>
<comment type="cofactor">
    <cofactor evidence="7 11">
        <name>[4Fe-4S] cluster</name>
        <dbReference type="ChEBI" id="CHEBI:49883"/>
    </cofactor>
    <text evidence="7 11">Binds 1 [4Fe-4S] cluster per subunit.</text>
</comment>
<evidence type="ECO:0000256" key="3">
    <source>
        <dbReference type="ARBA" id="ARBA00022676"/>
    </source>
</evidence>
<keyword evidence="6 7" id="KW-0315">Glutamine amidotransferase</keyword>
<sequence>MTCFNCSKRCDKPEEACGVFGLYSYNGDHLGKTTYYGLFALQHRGQESAGIAVSNGKEINAHIGMGLVNVVFGGEWKFKGLTGNISIGHVRYSTTGGSSLANAQPFVLETKFGPIALAHNGNLINTADLKAELLEKGFKFLGTSDTEVIAGLLATAKEDNFEEAVLSTLKEIHGAFSLVIMTKDKLFAIKDPHGIRPLCVGEIENAYVVASETCALDIVGAKFLREISNGEMVIIDKDGMQSKTYSRGNRSALCAFEFIYFARPDSVINGRSVYEARVSMGKYLAKEHPAPYTELISGVPDSGIPAAIGFAAESRIPFGDSLIKNRYVGRTFIQPSQDIREMGVKVKLNPLKETIKSRKLVVIDDSVVRGTTSRKIVKLLKDTGAREVHFRVSSPPITNSCFYGIDTPTKAELIAANLSIEGIRKYLDVDSLGYLSLNSLVKAINMPADELCLACLSGKYPVQIPEKLENLKLFFK</sequence>
<dbReference type="Gene3D" id="3.60.20.10">
    <property type="entry name" value="Glutamine Phosphoribosylpyrophosphate, subunit 1, domain 1"/>
    <property type="match status" value="1"/>
</dbReference>
<feature type="binding site" evidence="7 10">
    <location>
        <position position="302"/>
    </location>
    <ligand>
        <name>Mg(2+)</name>
        <dbReference type="ChEBI" id="CHEBI:18420"/>
    </ligand>
</feature>
<dbReference type="EC" id="2.4.2.14" evidence="7"/>
<dbReference type="GO" id="GO:0009113">
    <property type="term" value="P:purine nucleobase biosynthetic process"/>
    <property type="evidence" value="ECO:0007669"/>
    <property type="project" value="UniProtKB-UniRule"/>
</dbReference>
<dbReference type="SUPFAM" id="SSF53271">
    <property type="entry name" value="PRTase-like"/>
    <property type="match status" value="1"/>
</dbReference>
<dbReference type="Proteomes" id="UP000178417">
    <property type="component" value="Unassembled WGS sequence"/>
</dbReference>
<dbReference type="UniPathway" id="UPA00074">
    <property type="reaction ID" value="UER00124"/>
</dbReference>
<evidence type="ECO:0000256" key="9">
    <source>
        <dbReference type="PIRSR" id="PIRSR000485-1"/>
    </source>
</evidence>
<comment type="catalytic activity">
    <reaction evidence="7 8">
        <text>5-phospho-beta-D-ribosylamine + L-glutamate + diphosphate = 5-phospho-alpha-D-ribose 1-diphosphate + L-glutamine + H2O</text>
        <dbReference type="Rhea" id="RHEA:14905"/>
        <dbReference type="ChEBI" id="CHEBI:15377"/>
        <dbReference type="ChEBI" id="CHEBI:29985"/>
        <dbReference type="ChEBI" id="CHEBI:33019"/>
        <dbReference type="ChEBI" id="CHEBI:58017"/>
        <dbReference type="ChEBI" id="CHEBI:58359"/>
        <dbReference type="ChEBI" id="CHEBI:58681"/>
        <dbReference type="EC" id="2.4.2.14"/>
    </reaction>
</comment>
<proteinExistence type="inferred from homology"/>
<keyword evidence="7 10" id="KW-0460">Magnesium</keyword>
<dbReference type="InterPro" id="IPR000836">
    <property type="entry name" value="PRTase_dom"/>
</dbReference>
<dbReference type="STRING" id="1802579.A2310_04050"/>
<dbReference type="InterPro" id="IPR005854">
    <property type="entry name" value="PurF"/>
</dbReference>
<evidence type="ECO:0000256" key="5">
    <source>
        <dbReference type="ARBA" id="ARBA00022755"/>
    </source>
</evidence>
<comment type="function">
    <text evidence="7">Catalyzes the formation of phosphoribosylamine from phosphoribosylpyrophosphate (PRPP) and glutamine.</text>
</comment>
<dbReference type="HAMAP" id="MF_01931">
    <property type="entry name" value="PurF"/>
    <property type="match status" value="1"/>
</dbReference>
<evidence type="ECO:0000256" key="11">
    <source>
        <dbReference type="PIRSR" id="PIRSR000485-3"/>
    </source>
</evidence>
<comment type="cofactor">
    <cofactor evidence="7 10">
        <name>Mg(2+)</name>
        <dbReference type="ChEBI" id="CHEBI:18420"/>
    </cofactor>
    <text evidence="7 10">Binds 1 Mg(2+) ion per subunit.</text>
</comment>
<feature type="binding site" evidence="7 11">
    <location>
        <position position="452"/>
    </location>
    <ligand>
        <name>[4Fe-4S] cluster</name>
        <dbReference type="ChEBI" id="CHEBI:49883"/>
    </ligand>
</feature>
<dbReference type="GO" id="GO:0051539">
    <property type="term" value="F:4 iron, 4 sulfur cluster binding"/>
    <property type="evidence" value="ECO:0007669"/>
    <property type="project" value="UniProtKB-KW"/>
</dbReference>
<dbReference type="EMBL" id="MEUB01000057">
    <property type="protein sequence ID" value="OGC19883.1"/>
    <property type="molecule type" value="Genomic_DNA"/>
</dbReference>
<reference evidence="13 14" key="1">
    <citation type="journal article" date="2016" name="Nat. Commun.">
        <title>Thousands of microbial genomes shed light on interconnected biogeochemical processes in an aquifer system.</title>
        <authorList>
            <person name="Anantharaman K."/>
            <person name="Brown C.T."/>
            <person name="Hug L.A."/>
            <person name="Sharon I."/>
            <person name="Castelle C.J."/>
            <person name="Probst A.J."/>
            <person name="Thomas B.C."/>
            <person name="Singh A."/>
            <person name="Wilkins M.J."/>
            <person name="Karaoz U."/>
            <person name="Brodie E.L."/>
            <person name="Williams K.H."/>
            <person name="Hubbard S.S."/>
            <person name="Banfield J.F."/>
        </authorList>
    </citation>
    <scope>NUCLEOTIDE SEQUENCE [LARGE SCALE GENOMIC DNA]</scope>
</reference>
<keyword evidence="3 7" id="KW-0328">Glycosyltransferase</keyword>
<evidence type="ECO:0000256" key="7">
    <source>
        <dbReference type="HAMAP-Rule" id="MF_01931"/>
    </source>
</evidence>
<gene>
    <name evidence="7" type="primary">purF</name>
    <name evidence="13" type="ORF">A2310_04050</name>
</gene>
<dbReference type="InterPro" id="IPR017932">
    <property type="entry name" value="GATase_2_dom"/>
</dbReference>
<feature type="binding site" evidence="7 11">
    <location>
        <position position="254"/>
    </location>
    <ligand>
        <name>[4Fe-4S] cluster</name>
        <dbReference type="ChEBI" id="CHEBI:49883"/>
    </ligand>
</feature>
<feature type="binding site" evidence="7 11">
    <location>
        <position position="401"/>
    </location>
    <ligand>
        <name>[4Fe-4S] cluster</name>
        <dbReference type="ChEBI" id="CHEBI:49883"/>
    </ligand>
</feature>
<dbReference type="GO" id="GO:0006189">
    <property type="term" value="P:'de novo' IMP biosynthetic process"/>
    <property type="evidence" value="ECO:0007669"/>
    <property type="project" value="UniProtKB-UniRule"/>
</dbReference>
<evidence type="ECO:0000256" key="2">
    <source>
        <dbReference type="ARBA" id="ARBA00010138"/>
    </source>
</evidence>
<keyword evidence="7 11" id="KW-0408">Iron</keyword>
<keyword evidence="4 7" id="KW-0808">Transferase</keyword>
<evidence type="ECO:0000313" key="14">
    <source>
        <dbReference type="Proteomes" id="UP000178417"/>
    </source>
</evidence>
<dbReference type="SUPFAM" id="SSF56235">
    <property type="entry name" value="N-terminal nucleophile aminohydrolases (Ntn hydrolases)"/>
    <property type="match status" value="1"/>
</dbReference>
<evidence type="ECO:0000256" key="8">
    <source>
        <dbReference type="PIRNR" id="PIRNR000485"/>
    </source>
</evidence>
<evidence type="ECO:0000256" key="10">
    <source>
        <dbReference type="PIRSR" id="PIRSR000485-2"/>
    </source>
</evidence>
<feature type="active site" description="Nucleophile" evidence="7 9">
    <location>
        <position position="17"/>
    </location>
</feature>
<organism evidence="13 14">
    <name type="scientific">candidate division WOR-1 bacterium RIFOXYB2_FULL_37_13</name>
    <dbReference type="NCBI Taxonomy" id="1802579"/>
    <lineage>
        <taxon>Bacteria</taxon>
        <taxon>Bacillati</taxon>
        <taxon>Saganbacteria</taxon>
    </lineage>
</organism>
<name>A0A1F4SJM8_UNCSA</name>
<feature type="binding site" evidence="7 10">
    <location>
        <position position="365"/>
    </location>
    <ligand>
        <name>Mg(2+)</name>
        <dbReference type="ChEBI" id="CHEBI:18420"/>
    </ligand>
</feature>
<evidence type="ECO:0000256" key="1">
    <source>
        <dbReference type="ARBA" id="ARBA00005209"/>
    </source>
</evidence>
<dbReference type="AlphaFoldDB" id="A0A1F4SJM8"/>
<keyword evidence="7 10" id="KW-0479">Metal-binding</keyword>
<feature type="binding site" evidence="7 11">
    <location>
        <position position="455"/>
    </location>
    <ligand>
        <name>[4Fe-4S] cluster</name>
        <dbReference type="ChEBI" id="CHEBI:49883"/>
    </ligand>
</feature>
<dbReference type="Pfam" id="PF13537">
    <property type="entry name" value="GATase_7"/>
    <property type="match status" value="1"/>
</dbReference>
<dbReference type="GO" id="GO:0004044">
    <property type="term" value="F:amidophosphoribosyltransferase activity"/>
    <property type="evidence" value="ECO:0007669"/>
    <property type="project" value="UniProtKB-UniRule"/>
</dbReference>
<keyword evidence="7 11" id="KW-0411">Iron-sulfur</keyword>
<keyword evidence="5 7" id="KW-0658">Purine biosynthesis</keyword>
<evidence type="ECO:0000256" key="6">
    <source>
        <dbReference type="ARBA" id="ARBA00022962"/>
    </source>
</evidence>
<dbReference type="InterPro" id="IPR035584">
    <property type="entry name" value="PurF_N"/>
</dbReference>